<accession>A0AAE1C325</accession>
<feature type="compositionally biased region" description="Low complexity" evidence="2">
    <location>
        <begin position="425"/>
        <end position="443"/>
    </location>
</feature>
<feature type="compositionally biased region" description="Basic and acidic residues" evidence="2">
    <location>
        <begin position="407"/>
        <end position="419"/>
    </location>
</feature>
<feature type="compositionally biased region" description="Basic and acidic residues" evidence="2">
    <location>
        <begin position="204"/>
        <end position="244"/>
    </location>
</feature>
<evidence type="ECO:0000313" key="4">
    <source>
        <dbReference type="EMBL" id="KAK3676169.1"/>
    </source>
</evidence>
<dbReference type="Pfam" id="PF08265">
    <property type="entry name" value="YL1_C"/>
    <property type="match status" value="1"/>
</dbReference>
<dbReference type="InterPro" id="IPR046757">
    <property type="entry name" value="YL1_N"/>
</dbReference>
<gene>
    <name evidence="4" type="ORF">LTR78_003919</name>
</gene>
<dbReference type="Pfam" id="PF05764">
    <property type="entry name" value="YL1"/>
    <property type="match status" value="1"/>
</dbReference>
<dbReference type="AlphaFoldDB" id="A0AAE1C325"/>
<evidence type="ECO:0000259" key="3">
    <source>
        <dbReference type="SMART" id="SM00993"/>
    </source>
</evidence>
<feature type="region of interest" description="Disordered" evidence="2">
    <location>
        <begin position="253"/>
        <end position="272"/>
    </location>
</feature>
<dbReference type="SMART" id="SM00993">
    <property type="entry name" value="YL1_C"/>
    <property type="match status" value="1"/>
</dbReference>
<dbReference type="PANTHER" id="PTHR13275">
    <property type="entry name" value="YL-1 PROTEIN TRANSCRIPTION FACTOR-LIKE 1"/>
    <property type="match status" value="1"/>
</dbReference>
<feature type="compositionally biased region" description="Basic and acidic residues" evidence="2">
    <location>
        <begin position="150"/>
        <end position="161"/>
    </location>
</feature>
<feature type="region of interest" description="Disordered" evidence="2">
    <location>
        <begin position="8"/>
        <end position="47"/>
    </location>
</feature>
<evidence type="ECO:0000313" key="5">
    <source>
        <dbReference type="Proteomes" id="UP001274830"/>
    </source>
</evidence>
<comment type="similarity">
    <text evidence="1">Belongs to the VPS72/YL1 family.</text>
</comment>
<dbReference type="GO" id="GO:0005634">
    <property type="term" value="C:nucleus"/>
    <property type="evidence" value="ECO:0007669"/>
    <property type="project" value="TreeGrafter"/>
</dbReference>
<evidence type="ECO:0000256" key="1">
    <source>
        <dbReference type="ARBA" id="ARBA00006832"/>
    </source>
</evidence>
<proteinExistence type="inferred from homology"/>
<dbReference type="Proteomes" id="UP001274830">
    <property type="component" value="Unassembled WGS sequence"/>
</dbReference>
<dbReference type="InterPro" id="IPR013272">
    <property type="entry name" value="Vps72/YL1_C"/>
</dbReference>
<protein>
    <recommendedName>
        <fullName evidence="3">Vps72/YL1 C-terminal domain-containing protein</fullName>
    </recommendedName>
</protein>
<sequence>MNILYVCITDEDIAMSDDESRSGSDGSGSSDGEEDVEATGLIATREKRATAGNLYSSLRAEIDEDDALKDIFLEDEEDEGDYEGSDSGDDEGALGSSSDEDDAGPQQEGQAEDLTGEKELKKAERVQQRQKRKVQDARLKLPAWQKKKVKLADDVKTEDGAPTKPKKKSERTNWLPGEEDAPKRQSRRSLAVANREVVHANLKQSHERSEKQRKVMKHAAEKVKQKKRQEISQEDRMKMCERISRQTDKEFGRWEREEAERQRTRDEQLAASRRRDMDGPYIKYYSGSVIWRDGKLERKRVEHGSMDVTTIPDEPKQPAFELVVKSDHTSGTISANQPASSTSPSTSAAPQPVVASSSKVASTETSLPTPSDPPAPWLSGIHEYASQTYSVPSIPIPIPQPASSDAVSEKAAGKRRELISEGPQATTPTLPAAPPASSSTPATYHGWPPGSQQFAINLPAPPAPPTVREQAQRSLVILEKFEGLEPVSSKRTAKSATIPGAAATETANALIPDAFPAFNADELRYLLAKQSTRRAAVSNMPAPPEKPHCSLIPSKVASYRDPNTGLPYLDLQCYKIIQRVLAGGCQWSPVLGCWVGPSYGVMGRPAVGVPTGFGAPGPRVGGGNADG</sequence>
<dbReference type="PANTHER" id="PTHR13275:SF4">
    <property type="entry name" value="VACUOLAR PROTEIN SORTING-ASSOCIATED PROTEIN 72 HOMOLOG"/>
    <property type="match status" value="1"/>
</dbReference>
<evidence type="ECO:0000256" key="2">
    <source>
        <dbReference type="SAM" id="MobiDB-lite"/>
    </source>
</evidence>
<reference evidence="4" key="1">
    <citation type="submission" date="2023-07" db="EMBL/GenBank/DDBJ databases">
        <title>Black Yeasts Isolated from many extreme environments.</title>
        <authorList>
            <person name="Coleine C."/>
            <person name="Stajich J.E."/>
            <person name="Selbmann L."/>
        </authorList>
    </citation>
    <scope>NUCLEOTIDE SEQUENCE</scope>
    <source>
        <strain evidence="4">CCFEE 5485</strain>
    </source>
</reference>
<feature type="region of interest" description="Disordered" evidence="2">
    <location>
        <begin position="65"/>
        <end position="244"/>
    </location>
</feature>
<organism evidence="4 5">
    <name type="scientific">Recurvomyces mirabilis</name>
    <dbReference type="NCBI Taxonomy" id="574656"/>
    <lineage>
        <taxon>Eukaryota</taxon>
        <taxon>Fungi</taxon>
        <taxon>Dikarya</taxon>
        <taxon>Ascomycota</taxon>
        <taxon>Pezizomycotina</taxon>
        <taxon>Dothideomycetes</taxon>
        <taxon>Dothideomycetidae</taxon>
        <taxon>Mycosphaerellales</taxon>
        <taxon>Teratosphaeriaceae</taxon>
        <taxon>Recurvomyces</taxon>
    </lineage>
</organism>
<feature type="compositionally biased region" description="Basic and acidic residues" evidence="2">
    <location>
        <begin position="115"/>
        <end position="139"/>
    </location>
</feature>
<keyword evidence="5" id="KW-1185">Reference proteome</keyword>
<feature type="compositionally biased region" description="Low complexity" evidence="2">
    <location>
        <begin position="334"/>
        <end position="366"/>
    </location>
</feature>
<feature type="region of interest" description="Disordered" evidence="2">
    <location>
        <begin position="303"/>
        <end position="379"/>
    </location>
</feature>
<feature type="compositionally biased region" description="Acidic residues" evidence="2">
    <location>
        <begin position="65"/>
        <end position="103"/>
    </location>
</feature>
<name>A0AAE1C325_9PEZI</name>
<feature type="domain" description="Vps72/YL1 C-terminal" evidence="3">
    <location>
        <begin position="548"/>
        <end position="577"/>
    </location>
</feature>
<dbReference type="EMBL" id="JAUTXT010000011">
    <property type="protein sequence ID" value="KAK3676169.1"/>
    <property type="molecule type" value="Genomic_DNA"/>
</dbReference>
<comment type="caution">
    <text evidence="4">The sequence shown here is derived from an EMBL/GenBank/DDBJ whole genome shotgun (WGS) entry which is preliminary data.</text>
</comment>
<feature type="region of interest" description="Disordered" evidence="2">
    <location>
        <begin position="396"/>
        <end position="470"/>
    </location>
</feature>